<dbReference type="RefSeq" id="WP_189767840.1">
    <property type="nucleotide sequence ID" value="NZ_BNCK01000002.1"/>
</dbReference>
<proteinExistence type="predicted"/>
<evidence type="ECO:0000256" key="9">
    <source>
        <dbReference type="ARBA" id="ARBA00023136"/>
    </source>
</evidence>
<dbReference type="Gene3D" id="1.20.5.1930">
    <property type="match status" value="1"/>
</dbReference>
<evidence type="ECO:0000313" key="13">
    <source>
        <dbReference type="Proteomes" id="UP000623842"/>
    </source>
</evidence>
<comment type="caution">
    <text evidence="12">The sequence shown here is derived from an EMBL/GenBank/DDBJ whole genome shotgun (WGS) entry which is preliminary data.</text>
</comment>
<feature type="transmembrane region" description="Helical" evidence="10">
    <location>
        <begin position="205"/>
        <end position="227"/>
    </location>
</feature>
<keyword evidence="9 10" id="KW-0472">Membrane</keyword>
<keyword evidence="6" id="KW-0418">Kinase</keyword>
<keyword evidence="3" id="KW-0597">Phosphoprotein</keyword>
<evidence type="ECO:0000256" key="5">
    <source>
        <dbReference type="ARBA" id="ARBA00022692"/>
    </source>
</evidence>
<feature type="domain" description="HAMP" evidence="11">
    <location>
        <begin position="229"/>
        <end position="281"/>
    </location>
</feature>
<dbReference type="InterPro" id="IPR003660">
    <property type="entry name" value="HAMP_dom"/>
</dbReference>
<reference evidence="12" key="1">
    <citation type="journal article" date="2014" name="Int. J. Syst. Evol. Microbiol.">
        <title>Complete genome sequence of Corynebacterium casei LMG S-19264T (=DSM 44701T), isolated from a smear-ripened cheese.</title>
        <authorList>
            <consortium name="US DOE Joint Genome Institute (JGI-PGF)"/>
            <person name="Walter F."/>
            <person name="Albersmeier A."/>
            <person name="Kalinowski J."/>
            <person name="Ruckert C."/>
        </authorList>
    </citation>
    <scope>NUCLEOTIDE SEQUENCE</scope>
    <source>
        <strain evidence="12">KCTC 42731</strain>
    </source>
</reference>
<dbReference type="InterPro" id="IPR036890">
    <property type="entry name" value="HATPase_C_sf"/>
</dbReference>
<protein>
    <recommendedName>
        <fullName evidence="11">HAMP domain-containing protein</fullName>
    </recommendedName>
</protein>
<name>A0A919EIU7_9GAMM</name>
<dbReference type="PANTHER" id="PTHR24421">
    <property type="entry name" value="NITRATE/NITRITE SENSOR PROTEIN NARX-RELATED"/>
    <property type="match status" value="1"/>
</dbReference>
<evidence type="ECO:0000256" key="4">
    <source>
        <dbReference type="ARBA" id="ARBA00022679"/>
    </source>
</evidence>
<organism evidence="12 13">
    <name type="scientific">Thalassotalea marina</name>
    <dbReference type="NCBI Taxonomy" id="1673741"/>
    <lineage>
        <taxon>Bacteria</taxon>
        <taxon>Pseudomonadati</taxon>
        <taxon>Pseudomonadota</taxon>
        <taxon>Gammaproteobacteria</taxon>
        <taxon>Alteromonadales</taxon>
        <taxon>Colwelliaceae</taxon>
        <taxon>Thalassotalea</taxon>
    </lineage>
</organism>
<accession>A0A919EIU7</accession>
<keyword evidence="5 10" id="KW-0812">Transmembrane</keyword>
<sequence length="487" mass="54508">MKLKETLVQLIKPSLKLQFLLIMLAVSYLGTVSVLLILVSLFSNPSGIQQQQFSTWYQNHVLTTEHYSTTDSSSPEWSSNISTKLSNYLNKTVNIESLGQVDFHWFVLVDKNAFFIKAYNTDNYHQGDLTSQLPMNARDDLADALVGRFNSGIEPLANNNKLVIKAIKSDDGEILGALISEQTWHFPTNYSLLDSVFNASSLKSILFIALAPMALILLVVLILLVIASKRLKSDWQQFTQVISFWQQGDFSSKLPTDKPSEIANSFSQLNAMADALAQHIEKQQQQTEVRERQLLAAELHDTVKQTLFANNLALATALNMLNQDNHLEAMHYLQEAIKGNQTAFGQMSQLIDTLPTNDTQAIEINTFISAFKHEFNAELITIDITHELTHPISAENLILCQKVMTEALQNVKKHSKATRIKVHFSQSEQGKLLHCYIVDDGKVTHITPQQGLNLMKKRIEQASGIVTIAPGANKPYCGVEITLCLNN</sequence>
<dbReference type="GO" id="GO:0046983">
    <property type="term" value="F:protein dimerization activity"/>
    <property type="evidence" value="ECO:0007669"/>
    <property type="project" value="InterPro"/>
</dbReference>
<dbReference type="PANTHER" id="PTHR24421:SF37">
    <property type="entry name" value="SENSOR HISTIDINE KINASE NARS"/>
    <property type="match status" value="1"/>
</dbReference>
<evidence type="ECO:0000256" key="7">
    <source>
        <dbReference type="ARBA" id="ARBA00022989"/>
    </source>
</evidence>
<evidence type="ECO:0000256" key="3">
    <source>
        <dbReference type="ARBA" id="ARBA00022553"/>
    </source>
</evidence>
<dbReference type="AlphaFoldDB" id="A0A919EIU7"/>
<keyword evidence="7 10" id="KW-1133">Transmembrane helix</keyword>
<feature type="transmembrane region" description="Helical" evidence="10">
    <location>
        <begin position="20"/>
        <end position="42"/>
    </location>
</feature>
<reference evidence="12" key="2">
    <citation type="submission" date="2020-09" db="EMBL/GenBank/DDBJ databases">
        <authorList>
            <person name="Sun Q."/>
            <person name="Kim S."/>
        </authorList>
    </citation>
    <scope>NUCLEOTIDE SEQUENCE</scope>
    <source>
        <strain evidence="12">KCTC 42731</strain>
    </source>
</reference>
<keyword evidence="8" id="KW-0902">Two-component regulatory system</keyword>
<dbReference type="InterPro" id="IPR011712">
    <property type="entry name" value="Sig_transdc_His_kin_sub3_dim/P"/>
</dbReference>
<gene>
    <name evidence="12" type="ORF">GCM10017161_09710</name>
</gene>
<keyword evidence="13" id="KW-1185">Reference proteome</keyword>
<dbReference type="Proteomes" id="UP000623842">
    <property type="component" value="Unassembled WGS sequence"/>
</dbReference>
<dbReference type="InterPro" id="IPR050482">
    <property type="entry name" value="Sensor_HK_TwoCompSys"/>
</dbReference>
<dbReference type="PROSITE" id="PS50885">
    <property type="entry name" value="HAMP"/>
    <property type="match status" value="1"/>
</dbReference>
<keyword evidence="4" id="KW-0808">Transferase</keyword>
<evidence type="ECO:0000259" key="11">
    <source>
        <dbReference type="PROSITE" id="PS50885"/>
    </source>
</evidence>
<comment type="subcellular location">
    <subcellularLocation>
        <location evidence="1">Cell membrane</location>
        <topology evidence="1">Multi-pass membrane protein</topology>
    </subcellularLocation>
</comment>
<dbReference type="GO" id="GO:0005886">
    <property type="term" value="C:plasma membrane"/>
    <property type="evidence" value="ECO:0007669"/>
    <property type="project" value="UniProtKB-SubCell"/>
</dbReference>
<evidence type="ECO:0000256" key="6">
    <source>
        <dbReference type="ARBA" id="ARBA00022777"/>
    </source>
</evidence>
<dbReference type="Pfam" id="PF07730">
    <property type="entry name" value="HisKA_3"/>
    <property type="match status" value="1"/>
</dbReference>
<evidence type="ECO:0000256" key="10">
    <source>
        <dbReference type="SAM" id="Phobius"/>
    </source>
</evidence>
<dbReference type="GO" id="GO:0000155">
    <property type="term" value="F:phosphorelay sensor kinase activity"/>
    <property type="evidence" value="ECO:0007669"/>
    <property type="project" value="InterPro"/>
</dbReference>
<evidence type="ECO:0000256" key="1">
    <source>
        <dbReference type="ARBA" id="ARBA00004651"/>
    </source>
</evidence>
<dbReference type="Gene3D" id="3.30.565.10">
    <property type="entry name" value="Histidine kinase-like ATPase, C-terminal domain"/>
    <property type="match status" value="1"/>
</dbReference>
<evidence type="ECO:0000313" key="12">
    <source>
        <dbReference type="EMBL" id="GHF84361.1"/>
    </source>
</evidence>
<dbReference type="Gene3D" id="6.10.340.10">
    <property type="match status" value="1"/>
</dbReference>
<evidence type="ECO:0000256" key="8">
    <source>
        <dbReference type="ARBA" id="ARBA00023012"/>
    </source>
</evidence>
<evidence type="ECO:0000256" key="2">
    <source>
        <dbReference type="ARBA" id="ARBA00022475"/>
    </source>
</evidence>
<keyword evidence="2" id="KW-1003">Cell membrane</keyword>
<dbReference type="EMBL" id="BNCK01000002">
    <property type="protein sequence ID" value="GHF84361.1"/>
    <property type="molecule type" value="Genomic_DNA"/>
</dbReference>